<dbReference type="PANTHER" id="PTHR13292">
    <property type="entry name" value="AUTOPHAGY-RELATED PROTEIN 101"/>
    <property type="match status" value="1"/>
</dbReference>
<dbReference type="GO" id="GO:1990316">
    <property type="term" value="C:Atg1/ULK1 kinase complex"/>
    <property type="evidence" value="ECO:0007669"/>
    <property type="project" value="TreeGrafter"/>
</dbReference>
<keyword evidence="3" id="KW-0072">Autophagy</keyword>
<evidence type="ECO:0000313" key="4">
    <source>
        <dbReference type="EMBL" id="AWV66627.1"/>
    </source>
</evidence>
<dbReference type="AlphaFoldDB" id="A0A2Z4EU96"/>
<accession>A0A2Z4EU96</accession>
<dbReference type="PANTHER" id="PTHR13292:SF0">
    <property type="entry name" value="AUTOPHAGY-RELATED PROTEIN 101"/>
    <property type="match status" value="1"/>
</dbReference>
<reference evidence="4" key="2">
    <citation type="submission" date="2018-04" db="EMBL/GenBank/DDBJ databases">
        <authorList>
            <person name="Go L.Y."/>
            <person name="Mitchell J.A."/>
        </authorList>
    </citation>
    <scope>NUCLEOTIDE SEQUENCE</scope>
</reference>
<sequence>MNARSQLFEFSCESRHVPEIVSTIFHTILIHRTAGKHTPKVDSPNAYTIGSVGFSDLDCDFLDYTYVQINSNELTQRVNQEIIAFSEGLKAAECNKISLEFYTRKKRNWPLNFQSENIPWEIWTIKIELMQLSNENERQVLREKLSDLLGEKVRQIIDIMDKPDYTPKLQNQSQLDTIYESEFKDIQPYLFRIYYSLDGTVNQVSVGTTMKRIIKDALSFG</sequence>
<dbReference type="EMBL" id="MH231820">
    <property type="protein sequence ID" value="AWV66627.1"/>
    <property type="molecule type" value="mRNA"/>
</dbReference>
<dbReference type="InterPro" id="IPR012445">
    <property type="entry name" value="ATG101"/>
</dbReference>
<organism evidence="4">
    <name type="scientific">Brachionus rotundiformis</name>
    <dbReference type="NCBI Taxonomy" id="96890"/>
    <lineage>
        <taxon>Eukaryota</taxon>
        <taxon>Metazoa</taxon>
        <taxon>Spiralia</taxon>
        <taxon>Gnathifera</taxon>
        <taxon>Rotifera</taxon>
        <taxon>Eurotatoria</taxon>
        <taxon>Monogononta</taxon>
        <taxon>Pseudotrocha</taxon>
        <taxon>Ploima</taxon>
        <taxon>Brachionidae</taxon>
        <taxon>Brachionus</taxon>
    </lineage>
</organism>
<dbReference type="GO" id="GO:0019901">
    <property type="term" value="F:protein kinase binding"/>
    <property type="evidence" value="ECO:0007669"/>
    <property type="project" value="TreeGrafter"/>
</dbReference>
<dbReference type="Pfam" id="PF07855">
    <property type="entry name" value="ATG101"/>
    <property type="match status" value="1"/>
</dbReference>
<protein>
    <recommendedName>
        <fullName evidence="2">Autophagy-related protein 101</fullName>
    </recommendedName>
</protein>
<evidence type="ECO:0000256" key="3">
    <source>
        <dbReference type="ARBA" id="ARBA00023006"/>
    </source>
</evidence>
<dbReference type="GO" id="GO:0000407">
    <property type="term" value="C:phagophore assembly site"/>
    <property type="evidence" value="ECO:0007669"/>
    <property type="project" value="TreeGrafter"/>
</dbReference>
<evidence type="ECO:0000256" key="2">
    <source>
        <dbReference type="ARBA" id="ARBA00018874"/>
    </source>
</evidence>
<dbReference type="GO" id="GO:0000045">
    <property type="term" value="P:autophagosome assembly"/>
    <property type="evidence" value="ECO:0007669"/>
    <property type="project" value="TreeGrafter"/>
</dbReference>
<comment type="similarity">
    <text evidence="1">Belongs to the ATG101 family.</text>
</comment>
<evidence type="ECO:0000256" key="1">
    <source>
        <dbReference type="ARBA" id="ARBA00007130"/>
    </source>
</evidence>
<reference evidence="4" key="1">
    <citation type="journal article" date="2018" name="Aquat. Toxicol.">
        <title>Genome-wide identification of 99 autophagy-related (Atg) genes in the monogonont rotifer Brachionus spp. and transcriptional modulation in response to cadmium.</title>
        <authorList>
            <person name="Kang H.M."/>
            <person name="Lee J.S."/>
            <person name="Kim M.S."/>
            <person name="Lee Y.H."/>
            <person name="Jung J.H."/>
            <person name="Hagiwara A."/>
            <person name="Zhou B."/>
            <person name="Lee J.S."/>
            <person name="Jeong C.B."/>
        </authorList>
    </citation>
    <scope>NUCLEOTIDE SEQUENCE</scope>
</reference>
<proteinExistence type="evidence at transcript level"/>
<name>A0A2Z4EU96_9BILA</name>